<accession>A0A656H8S2</accession>
<dbReference type="PROSITE" id="PS51257">
    <property type="entry name" value="PROKAR_LIPOPROTEIN"/>
    <property type="match status" value="1"/>
</dbReference>
<evidence type="ECO:0008006" key="5">
    <source>
        <dbReference type="Google" id="ProtNLM"/>
    </source>
</evidence>
<dbReference type="Gene3D" id="2.180.10.10">
    <property type="entry name" value="RHS repeat-associated core"/>
    <property type="match status" value="1"/>
</dbReference>
<dbReference type="AlphaFoldDB" id="A0A656H8S2"/>
<feature type="region of interest" description="Disordered" evidence="1">
    <location>
        <begin position="56"/>
        <end position="78"/>
    </location>
</feature>
<feature type="chain" id="PRO_5024893700" description="PKD/Chitinase domain-containing protein" evidence="2">
    <location>
        <begin position="35"/>
        <end position="727"/>
    </location>
</feature>
<proteinExistence type="predicted"/>
<keyword evidence="2" id="KW-0732">Signal</keyword>
<dbReference type="SUPFAM" id="SSF49299">
    <property type="entry name" value="PKD domain"/>
    <property type="match status" value="1"/>
</dbReference>
<name>A0A656H8S2_THINJ</name>
<evidence type="ECO:0000256" key="2">
    <source>
        <dbReference type="SAM" id="SignalP"/>
    </source>
</evidence>
<protein>
    <recommendedName>
        <fullName evidence="5">PKD/Chitinase domain-containing protein</fullName>
    </recommendedName>
</protein>
<keyword evidence="4" id="KW-1185">Reference proteome</keyword>
<evidence type="ECO:0000313" key="3">
    <source>
        <dbReference type="EMBL" id="EIJ33061.1"/>
    </source>
</evidence>
<sequence length="727" mass="79785" precursor="true">MKLVSSSNWRLSIGGFTALLLVTSLLTACGGGSANNTAGNSSASGDAAGNVVAENNAPTADAGTNRTANKKTSVTLDGSASFDPDGEIVSYAWKQTAGTEVEWIDAAAANAVFTMPDVLADETLTFELTVTDNSGGKAYSSVNVLVRNRLTGYFIAPPVAGLHYQTPTLSGETGTKGEFEYNDNEQVTFTIGDISLGTALAAPQVTPFDLVGITPPMAAAEVDKAIQDFWNTKKPTPLGVVANIAQFLQTVDEDANPDNGIAIPPALHDVATGQALDFSKIPVRPGYSGYWLEWDNRYSPLYRFIGLARLAGLWGGVRVVRDPLYALDSLYAGLGLVPDISVFSKKPGDRSYYNASWTCDYNANGRQTQCYYEYPPSVTRGLIFNGRADGPPWEWDANGGATKYNRFTMFDDGKGKGGSKRKYSYSGYTAMYSYYYPYYSRTWAMDPMANKITESVWKEDGSLSSYAVHSFDRQGNKVLEEYDSDGDGNIDSRNAYAYTYDEQGNKVLEEFDKDADGNADSRNAYAYDGQGNKVLEEFDKDADGNADSRNAYAYDGQGNKVLEEFDKDADGNADSRNAYAYDGQGNKVLEEFDNDADGNADSRYTYAYDGQGNQVLKEYDSSDADSNADSRYIYAYDGQGHKVLEEYDSDADGNVDSRYIYTYNVDGILVLREYDSNADGIIDHRYENENLSTDIYIKTGKWANYLDWEWWPYIDDIGKKLTGMNAS</sequence>
<dbReference type="Pfam" id="PF22352">
    <property type="entry name" value="K319L-like_PKD"/>
    <property type="match status" value="1"/>
</dbReference>
<dbReference type="Gene3D" id="2.60.40.10">
    <property type="entry name" value="Immunoglobulins"/>
    <property type="match status" value="1"/>
</dbReference>
<dbReference type="Proteomes" id="UP000005317">
    <property type="component" value="Unassembled WGS sequence"/>
</dbReference>
<evidence type="ECO:0000256" key="1">
    <source>
        <dbReference type="SAM" id="MobiDB-lite"/>
    </source>
</evidence>
<dbReference type="InterPro" id="IPR035986">
    <property type="entry name" value="PKD_dom_sf"/>
</dbReference>
<organism evidence="3 4">
    <name type="scientific">Thiothrix nivea (strain ATCC 35100 / DSM 5205 / JP2)</name>
    <dbReference type="NCBI Taxonomy" id="870187"/>
    <lineage>
        <taxon>Bacteria</taxon>
        <taxon>Pseudomonadati</taxon>
        <taxon>Pseudomonadota</taxon>
        <taxon>Gammaproteobacteria</taxon>
        <taxon>Thiotrichales</taxon>
        <taxon>Thiotrichaceae</taxon>
        <taxon>Thiothrix</taxon>
    </lineage>
</organism>
<evidence type="ECO:0000313" key="4">
    <source>
        <dbReference type="Proteomes" id="UP000005317"/>
    </source>
</evidence>
<reference evidence="4" key="1">
    <citation type="journal article" date="2011" name="Stand. Genomic Sci.">
        <title>Genome sequence of the filamentous, gliding Thiothrix nivea neotype strain (JP2(T)).</title>
        <authorList>
            <person name="Lapidus A."/>
            <person name="Nolan M."/>
            <person name="Lucas S."/>
            <person name="Glavina Del Rio T."/>
            <person name="Tice H."/>
            <person name="Cheng J.F."/>
            <person name="Tapia R."/>
            <person name="Han C."/>
            <person name="Goodwin L."/>
            <person name="Pitluck S."/>
            <person name="Liolios K."/>
            <person name="Pagani I."/>
            <person name="Ivanova N."/>
            <person name="Huntemann M."/>
            <person name="Mavromatis K."/>
            <person name="Mikhailova N."/>
            <person name="Pati A."/>
            <person name="Chen A."/>
            <person name="Palaniappan K."/>
            <person name="Land M."/>
            <person name="Brambilla E.M."/>
            <person name="Rohde M."/>
            <person name="Abt B."/>
            <person name="Verbarg S."/>
            <person name="Goker M."/>
            <person name="Bristow J."/>
            <person name="Eisen J.A."/>
            <person name="Markowitz V."/>
            <person name="Hugenholtz P."/>
            <person name="Kyrpides N.C."/>
            <person name="Klenk H.P."/>
            <person name="Woyke T."/>
        </authorList>
    </citation>
    <scope>NUCLEOTIDE SEQUENCE [LARGE SCALE GENOMIC DNA]</scope>
    <source>
        <strain evidence="4">ATCC 35100 / DSM 5205 / JP2</strain>
    </source>
</reference>
<feature type="signal peptide" evidence="2">
    <location>
        <begin position="1"/>
        <end position="34"/>
    </location>
</feature>
<dbReference type="InterPro" id="IPR013783">
    <property type="entry name" value="Ig-like_fold"/>
</dbReference>
<gene>
    <name evidence="3" type="ORF">Thini_0408</name>
</gene>
<dbReference type="EMBL" id="JH651384">
    <property type="protein sequence ID" value="EIJ33061.1"/>
    <property type="molecule type" value="Genomic_DNA"/>
</dbReference>